<reference evidence="5" key="1">
    <citation type="submission" date="2021-07" db="EMBL/GenBank/DDBJ databases">
        <title>Draft genome of Mortierella alpina, strain LL118, isolated from an aspen leaf litter sample.</title>
        <authorList>
            <person name="Yang S."/>
            <person name="Vinatzer B.A."/>
        </authorList>
    </citation>
    <scope>NUCLEOTIDE SEQUENCE</scope>
    <source>
        <strain evidence="5">LL118</strain>
    </source>
</reference>
<keyword evidence="2" id="KW-0067">ATP-binding</keyword>
<dbReference type="PROSITE" id="PS50125">
    <property type="entry name" value="GUANYLATE_CYCLASE_2"/>
    <property type="match status" value="1"/>
</dbReference>
<dbReference type="GO" id="GO:0004016">
    <property type="term" value="F:adenylate cyclase activity"/>
    <property type="evidence" value="ECO:0007669"/>
    <property type="project" value="TreeGrafter"/>
</dbReference>
<dbReference type="PANTHER" id="PTHR16305">
    <property type="entry name" value="TESTICULAR SOLUBLE ADENYLYL CYCLASE"/>
    <property type="match status" value="1"/>
</dbReference>
<dbReference type="PANTHER" id="PTHR16305:SF28">
    <property type="entry name" value="GUANYLATE CYCLASE DOMAIN-CONTAINING PROTEIN"/>
    <property type="match status" value="1"/>
</dbReference>
<sequence length="1938" mass="215160">MPIAYNQFAAVLMVDIVGFSQMTSIASSKGDVGAEMLSSQIGAYFDMAIRIIEYHGGDVVKFLGDALLVVFQTDPDTGRIYHDDSFSQTSSLDPLSLADDDPAAFLRRNKLTVRKAVECGLELLARLSNYRIYLSEYEFSRKLSGVSSGSDDNKGDDGINSSNTLASAPNGAHTRNGGSGLFYNGLGMTSISSESEGLNAGVNGAASATNLKSRSRRSSDNTDTNHHNSSPKPDGPTRAATHLGNPTPPDSPSGGRFIAGTGPGLGGVPIFNVQPPSAPSSNNNSVPSLHSTQATPGGVAGFLRREGSINSLSTKPASTTSKTRAGNFLANAKNLFTHANGNDRHRGAVMMPDDATATDDSHDLQLHMALSAGDISNIIVGDIGADNGLDNFLVQDTGRLEYAICGEQMATLEDALNTARAGEVTVTKSAWKYVNQDLYPFSEPRKNCFILKCSEPNICADLPLMRRVRNEKLFSAPMESNPHYYKYVNKSAIHRLILYPDNTFPAQFRNSTILFVSLGDVKPWTPEGLALCQKSMLVVNKILLSIGTNPVGFIQQFAVDDKGATILCAFGLPYPRSHENEAVFAAKSAWMIRQRFLDEKIEGFRISLATGVIFTSMIGNEFRRDPAIVGDTIVVAVRILKVEYALESIVCDDATMSACISDHDGLCQFEEMGEEYVKGKVHPLTIWRLVHFGAKKQTRRPEDEMVDETIGYEPERERVSGFIKTWTEEPDQNTIMVTGPRGSGKSMFYKQIRHIADGNGYQMCSAASLEVEKNTEYYPIKFLLLGLFDIMRKHDIPYATRNFDHAVAPMFSNYQAAGVAPKSFSIDRTNTTVSTGTAMTDITAIENMSLPTNTADGLSPTNTSINDRRRSSAFSADLAFSPTISQYEEPSARRSTSMTKLQAFINVCLAKTGCYGDANMSMPVLNRIVCKISSDNSTPIVDEHDDEILAEFIVRVLNYASTFVKIIVMFEDIQWCDPKSLGVIKAIHSRCREVLVVLFSRPQRDYGFVDLINGIVKHPKHLEIALEGLKRKEIELALIRAFQPNGVTRISPDVIELVQQRTQGNPKFVKNMSNILKEFYHVNIVDGELLTTGQEPSASPCSKTVEEMLITQDRKKMTLMQYDRLRPKFQDFLKIASCLGEQFSLAEVSAIKPLETLLDKPEPGKTYATLLSDMDTYRFLSMTTDQQKNLQFSSNVVLQTIYSFTSDSIAKDIYDSIPYEERVAYHLKMGQFYESFLECSVDDDPTAQPLNCQDLLPQITHHYLKTDHTEKKIKYLKALSAFELKSNMLADTTQNLTELIRILDTERGARDLVSQEDMADIYGMKGESLSKRMRIEEAEPALLDSLSRYGITWPTTKQQWRVDLNKQWFKFWFNYHRGATPIRLKPTQDVLKARVEGKDQIRFRRIIRVLSCLQNIFFWKTQPEAAMLSSLYTLDYSRKLGLSSGDQTASLGRIALLLYFQGKKRQCEKYMSESRLMNQEGETTEGMLPSMDAYVEYSEGRHVEAHRLLDEAINESKTFGVVSNLATFYRAVTMKTAYRMWEGAFNVHPEDCRLLRALSAVAIQNGDSEGETLFAIPTLANLLLQDRLRDAESWVLLIEKFIMPKARLMNLLIVHGILAFYYAKVGNYEKSRIYVELQAERMIEQGIGAHPFPLMSCMFSLMAMYEMHDNARPRSAVGSCAVSSACQSVSSFEMNGMCPARGFVILERIMGYLKSDPFKPVADAYMCLADAMRSLILLGHEKEGAQKLITGYRNLSPALEGIHFVDAYFLTQVGRHAGDPETKSTYYKKAHGLFLAMSMDPLVWLTDPSPNWVPPPIEQGRFDFILGDIPVPTDDAVLTEGSLGWAAAEVSSAVTGTATAGMVPAVLAASVPTEQDWAIGREMRFRNVMAMDANKYERELATASRSMVPTVHNVGEGTTGYVATEERPTAPAVNATFM</sequence>
<dbReference type="EMBL" id="JAIFTL010000103">
    <property type="protein sequence ID" value="KAG9323388.1"/>
    <property type="molecule type" value="Genomic_DNA"/>
</dbReference>
<proteinExistence type="predicted"/>
<dbReference type="GO" id="GO:0035556">
    <property type="term" value="P:intracellular signal transduction"/>
    <property type="evidence" value="ECO:0007669"/>
    <property type="project" value="InterPro"/>
</dbReference>
<evidence type="ECO:0000313" key="6">
    <source>
        <dbReference type="Proteomes" id="UP000717515"/>
    </source>
</evidence>
<organism evidence="5 6">
    <name type="scientific">Mortierella alpina</name>
    <name type="common">Oleaginous fungus</name>
    <name type="synonym">Mortierella renispora</name>
    <dbReference type="NCBI Taxonomy" id="64518"/>
    <lineage>
        <taxon>Eukaryota</taxon>
        <taxon>Fungi</taxon>
        <taxon>Fungi incertae sedis</taxon>
        <taxon>Mucoromycota</taxon>
        <taxon>Mortierellomycotina</taxon>
        <taxon>Mortierellomycetes</taxon>
        <taxon>Mortierellales</taxon>
        <taxon>Mortierellaceae</taxon>
        <taxon>Mortierella</taxon>
    </lineage>
</organism>
<gene>
    <name evidence="5" type="ORF">KVV02_002538</name>
</gene>
<feature type="compositionally biased region" description="Low complexity" evidence="3">
    <location>
        <begin position="272"/>
        <end position="288"/>
    </location>
</feature>
<feature type="domain" description="Guanylate cyclase" evidence="4">
    <location>
        <begin position="10"/>
        <end position="144"/>
    </location>
</feature>
<protein>
    <recommendedName>
        <fullName evidence="4">Guanylate cyclase domain-containing protein</fullName>
    </recommendedName>
</protein>
<dbReference type="GO" id="GO:0005524">
    <property type="term" value="F:ATP binding"/>
    <property type="evidence" value="ECO:0007669"/>
    <property type="project" value="UniProtKB-KW"/>
</dbReference>
<evidence type="ECO:0000259" key="4">
    <source>
        <dbReference type="PROSITE" id="PS50125"/>
    </source>
</evidence>
<dbReference type="SUPFAM" id="SSF52540">
    <property type="entry name" value="P-loop containing nucleoside triphosphate hydrolases"/>
    <property type="match status" value="1"/>
</dbReference>
<dbReference type="SUPFAM" id="SSF55073">
    <property type="entry name" value="Nucleotide cyclase"/>
    <property type="match status" value="2"/>
</dbReference>
<comment type="caution">
    <text evidence="5">The sequence shown here is derived from an EMBL/GenBank/DDBJ whole genome shotgun (WGS) entry which is preliminary data.</text>
</comment>
<feature type="compositionally biased region" description="Basic and acidic residues" evidence="3">
    <location>
        <begin position="217"/>
        <end position="226"/>
    </location>
</feature>
<dbReference type="GO" id="GO:0005737">
    <property type="term" value="C:cytoplasm"/>
    <property type="evidence" value="ECO:0007669"/>
    <property type="project" value="TreeGrafter"/>
</dbReference>
<dbReference type="GO" id="GO:0009190">
    <property type="term" value="P:cyclic nucleotide biosynthetic process"/>
    <property type="evidence" value="ECO:0007669"/>
    <property type="project" value="InterPro"/>
</dbReference>
<evidence type="ECO:0000256" key="3">
    <source>
        <dbReference type="SAM" id="MobiDB-lite"/>
    </source>
</evidence>
<evidence type="ECO:0000256" key="2">
    <source>
        <dbReference type="ARBA" id="ARBA00022840"/>
    </source>
</evidence>
<keyword evidence="1" id="KW-0547">Nucleotide-binding</keyword>
<dbReference type="InterPro" id="IPR027417">
    <property type="entry name" value="P-loop_NTPase"/>
</dbReference>
<dbReference type="InterPro" id="IPR029787">
    <property type="entry name" value="Nucleotide_cyclase"/>
</dbReference>
<feature type="region of interest" description="Disordered" evidence="3">
    <location>
        <begin position="143"/>
        <end position="176"/>
    </location>
</feature>
<evidence type="ECO:0000313" key="5">
    <source>
        <dbReference type="EMBL" id="KAG9323388.1"/>
    </source>
</evidence>
<evidence type="ECO:0000256" key="1">
    <source>
        <dbReference type="ARBA" id="ARBA00022741"/>
    </source>
</evidence>
<name>A0A9P8A314_MORAP</name>
<dbReference type="CDD" id="cd07302">
    <property type="entry name" value="CHD"/>
    <property type="match status" value="1"/>
</dbReference>
<dbReference type="Proteomes" id="UP000717515">
    <property type="component" value="Unassembled WGS sequence"/>
</dbReference>
<feature type="region of interest" description="Disordered" evidence="3">
    <location>
        <begin position="208"/>
        <end position="301"/>
    </location>
</feature>
<dbReference type="Gene3D" id="3.30.70.1230">
    <property type="entry name" value="Nucleotide cyclase"/>
    <property type="match status" value="3"/>
</dbReference>
<accession>A0A9P8A314</accession>
<dbReference type="InterPro" id="IPR001054">
    <property type="entry name" value="A/G_cyclase"/>
</dbReference>